<keyword evidence="8 11" id="KW-0067">ATP-binding</keyword>
<keyword evidence="5 11" id="KW-0808">Transferase</keyword>
<dbReference type="KEGG" id="mor:MOC_0103"/>
<keyword evidence="4 11" id="KW-0662">Pyridine nucleotide biosynthesis</keyword>
<comment type="similarity">
    <text evidence="3 11">Belongs to the NadD family.</text>
</comment>
<keyword evidence="9 11" id="KW-0520">NAD</keyword>
<dbReference type="NCBIfam" id="NF000843">
    <property type="entry name" value="PRK00071.2-2"/>
    <property type="match status" value="1"/>
</dbReference>
<dbReference type="EC" id="2.7.7.18" evidence="11"/>
<evidence type="ECO:0000256" key="9">
    <source>
        <dbReference type="ARBA" id="ARBA00023027"/>
    </source>
</evidence>
<evidence type="ECO:0000256" key="4">
    <source>
        <dbReference type="ARBA" id="ARBA00022642"/>
    </source>
</evidence>
<dbReference type="HAMAP" id="MF_00244">
    <property type="entry name" value="NaMN_adenylyltr"/>
    <property type="match status" value="1"/>
</dbReference>
<evidence type="ECO:0000256" key="12">
    <source>
        <dbReference type="SAM" id="MobiDB-lite"/>
    </source>
</evidence>
<dbReference type="EMBL" id="CP003811">
    <property type="protein sequence ID" value="AIQ87858.1"/>
    <property type="molecule type" value="Genomic_DNA"/>
</dbReference>
<dbReference type="SUPFAM" id="SSF52374">
    <property type="entry name" value="Nucleotidylyl transferase"/>
    <property type="match status" value="1"/>
</dbReference>
<dbReference type="Proteomes" id="UP000029492">
    <property type="component" value="Chromosome"/>
</dbReference>
<dbReference type="CDD" id="cd02165">
    <property type="entry name" value="NMNAT"/>
    <property type="match status" value="1"/>
</dbReference>
<name>A0A089NPS7_9HYPH</name>
<dbReference type="GO" id="GO:0005524">
    <property type="term" value="F:ATP binding"/>
    <property type="evidence" value="ECO:0007669"/>
    <property type="project" value="UniProtKB-KW"/>
</dbReference>
<accession>A0A089NPS7</accession>
<dbReference type="Pfam" id="PF01467">
    <property type="entry name" value="CTP_transf_like"/>
    <property type="match status" value="1"/>
</dbReference>
<evidence type="ECO:0000256" key="11">
    <source>
        <dbReference type="HAMAP-Rule" id="MF_00244"/>
    </source>
</evidence>
<dbReference type="PANTHER" id="PTHR39321:SF3">
    <property type="entry name" value="PHOSPHOPANTETHEINE ADENYLYLTRANSFERASE"/>
    <property type="match status" value="1"/>
</dbReference>
<evidence type="ECO:0000256" key="10">
    <source>
        <dbReference type="ARBA" id="ARBA00048721"/>
    </source>
</evidence>
<keyword evidence="15" id="KW-1185">Reference proteome</keyword>
<dbReference type="NCBIfam" id="TIGR00482">
    <property type="entry name" value="nicotinate (nicotinamide) nucleotide adenylyltransferase"/>
    <property type="match status" value="1"/>
</dbReference>
<sequence length="224" mass="24641">MRLTLPPSAPGMRIGLYGGSFNPAHLGHRHVTLAALRRLGLDRVWWLVSPGNPLKSRNALPSVEVRCAQAHRIARHPRIAVTGIEAALGVRFTVQTLRFLKRRCPGVHFVWIMGADSLGTFHRWKGFAEIARLLPIVVIDRPGFTMTPLSARAARRLADARIPEEAASTLALRPPPAWVFLHGPRSSLSSTQIRASTGPTTSRRPQARLQSTTDTANFMSSRTA</sequence>
<dbReference type="InterPro" id="IPR004821">
    <property type="entry name" value="Cyt_trans-like"/>
</dbReference>
<comment type="catalytic activity">
    <reaction evidence="10 11">
        <text>nicotinate beta-D-ribonucleotide + ATP + H(+) = deamido-NAD(+) + diphosphate</text>
        <dbReference type="Rhea" id="RHEA:22860"/>
        <dbReference type="ChEBI" id="CHEBI:15378"/>
        <dbReference type="ChEBI" id="CHEBI:30616"/>
        <dbReference type="ChEBI" id="CHEBI:33019"/>
        <dbReference type="ChEBI" id="CHEBI:57502"/>
        <dbReference type="ChEBI" id="CHEBI:58437"/>
        <dbReference type="EC" id="2.7.7.18"/>
    </reaction>
</comment>
<dbReference type="eggNOG" id="COG1057">
    <property type="taxonomic scope" value="Bacteria"/>
</dbReference>
<dbReference type="NCBIfam" id="NF000845">
    <property type="entry name" value="PRK00071.2-4"/>
    <property type="match status" value="1"/>
</dbReference>
<evidence type="ECO:0000313" key="14">
    <source>
        <dbReference type="EMBL" id="AIQ87858.1"/>
    </source>
</evidence>
<organism evidence="14 15">
    <name type="scientific">Methylobacterium oryzae CBMB20</name>
    <dbReference type="NCBI Taxonomy" id="693986"/>
    <lineage>
        <taxon>Bacteria</taxon>
        <taxon>Pseudomonadati</taxon>
        <taxon>Pseudomonadota</taxon>
        <taxon>Alphaproteobacteria</taxon>
        <taxon>Hyphomicrobiales</taxon>
        <taxon>Methylobacteriaceae</taxon>
        <taxon>Methylobacterium</taxon>
    </lineage>
</organism>
<evidence type="ECO:0000256" key="7">
    <source>
        <dbReference type="ARBA" id="ARBA00022741"/>
    </source>
</evidence>
<evidence type="ECO:0000256" key="3">
    <source>
        <dbReference type="ARBA" id="ARBA00009014"/>
    </source>
</evidence>
<comment type="pathway">
    <text evidence="2 11">Cofactor biosynthesis; NAD(+) biosynthesis; deamido-NAD(+) from nicotinate D-ribonucleotide: step 1/1.</text>
</comment>
<dbReference type="Gene3D" id="3.40.50.620">
    <property type="entry name" value="HUPs"/>
    <property type="match status" value="1"/>
</dbReference>
<dbReference type="STRING" id="693986.MOC_0103"/>
<comment type="function">
    <text evidence="1 11">Catalyzes the reversible adenylation of nicotinate mononucleotide (NaMN) to nicotinic acid adenine dinucleotide (NaAD).</text>
</comment>
<reference evidence="14 15" key="1">
    <citation type="journal article" date="2014" name="PLoS ONE">
        <title>Genome Information of Methylobacterium oryzae, a Plant-Probiotic Methylotroph in the Phyllosphere.</title>
        <authorList>
            <person name="Kwak M.J."/>
            <person name="Jeong H."/>
            <person name="Madhaiyan M."/>
            <person name="Lee Y."/>
            <person name="Sa T.M."/>
            <person name="Oh T.K."/>
            <person name="Kim J.F."/>
        </authorList>
    </citation>
    <scope>NUCLEOTIDE SEQUENCE [LARGE SCALE GENOMIC DNA]</scope>
    <source>
        <strain evidence="14 15">CBMB20</strain>
    </source>
</reference>
<dbReference type="GO" id="GO:0004515">
    <property type="term" value="F:nicotinate-nucleotide adenylyltransferase activity"/>
    <property type="evidence" value="ECO:0007669"/>
    <property type="project" value="UniProtKB-UniRule"/>
</dbReference>
<evidence type="ECO:0000259" key="13">
    <source>
        <dbReference type="Pfam" id="PF01467"/>
    </source>
</evidence>
<dbReference type="HOGENOM" id="CLU_069765_2_0_5"/>
<keyword evidence="7 11" id="KW-0547">Nucleotide-binding</keyword>
<gene>
    <name evidence="11 14" type="primary">nadD</name>
    <name evidence="14" type="ORF">MOC_0103</name>
</gene>
<dbReference type="GO" id="GO:0009435">
    <property type="term" value="P:NAD+ biosynthetic process"/>
    <property type="evidence" value="ECO:0007669"/>
    <property type="project" value="UniProtKB-UniRule"/>
</dbReference>
<evidence type="ECO:0000256" key="8">
    <source>
        <dbReference type="ARBA" id="ARBA00022840"/>
    </source>
</evidence>
<keyword evidence="6 11" id="KW-0548">Nucleotidyltransferase</keyword>
<proteinExistence type="inferred from homology"/>
<dbReference type="PANTHER" id="PTHR39321">
    <property type="entry name" value="NICOTINATE-NUCLEOTIDE ADENYLYLTRANSFERASE-RELATED"/>
    <property type="match status" value="1"/>
</dbReference>
<evidence type="ECO:0000256" key="6">
    <source>
        <dbReference type="ARBA" id="ARBA00022695"/>
    </source>
</evidence>
<feature type="domain" description="Cytidyltransferase-like" evidence="13">
    <location>
        <begin position="16"/>
        <end position="195"/>
    </location>
</feature>
<evidence type="ECO:0000256" key="2">
    <source>
        <dbReference type="ARBA" id="ARBA00005019"/>
    </source>
</evidence>
<dbReference type="InterPro" id="IPR014729">
    <property type="entry name" value="Rossmann-like_a/b/a_fold"/>
</dbReference>
<evidence type="ECO:0000256" key="5">
    <source>
        <dbReference type="ARBA" id="ARBA00022679"/>
    </source>
</evidence>
<dbReference type="InterPro" id="IPR005248">
    <property type="entry name" value="NadD/NMNAT"/>
</dbReference>
<feature type="region of interest" description="Disordered" evidence="12">
    <location>
        <begin position="189"/>
        <end position="224"/>
    </location>
</feature>
<dbReference type="RefSeq" id="WP_100793874.1">
    <property type="nucleotide sequence ID" value="NZ_CP003811.1"/>
</dbReference>
<evidence type="ECO:0000256" key="1">
    <source>
        <dbReference type="ARBA" id="ARBA00002324"/>
    </source>
</evidence>
<dbReference type="UniPathway" id="UPA00253">
    <property type="reaction ID" value="UER00332"/>
</dbReference>
<dbReference type="AlphaFoldDB" id="A0A089NPS7"/>
<evidence type="ECO:0000313" key="15">
    <source>
        <dbReference type="Proteomes" id="UP000029492"/>
    </source>
</evidence>
<protein>
    <recommendedName>
        <fullName evidence="11">Probable nicotinate-nucleotide adenylyltransferase</fullName>
        <ecNumber evidence="11">2.7.7.18</ecNumber>
    </recommendedName>
    <alternativeName>
        <fullName evidence="11">Deamido-NAD(+) diphosphorylase</fullName>
    </alternativeName>
    <alternativeName>
        <fullName evidence="11">Deamido-NAD(+) pyrophosphorylase</fullName>
    </alternativeName>
    <alternativeName>
        <fullName evidence="11">Nicotinate mononucleotide adenylyltransferase</fullName>
        <shortName evidence="11">NaMN adenylyltransferase</shortName>
    </alternativeName>
</protein>